<gene>
    <name evidence="12" type="ORF">OBBRIDRAFT_769588</name>
</gene>
<dbReference type="GO" id="GO:0071028">
    <property type="term" value="P:nuclear mRNA surveillance"/>
    <property type="evidence" value="ECO:0007669"/>
    <property type="project" value="TreeGrafter"/>
</dbReference>
<dbReference type="PANTHER" id="PTHR11097:SF9">
    <property type="entry name" value="EXOSOME COMPLEX COMPONENT RRP43"/>
    <property type="match status" value="1"/>
</dbReference>
<keyword evidence="13" id="KW-1185">Reference proteome</keyword>
<dbReference type="GO" id="GO:0071038">
    <property type="term" value="P:TRAMP-dependent tRNA surveillance pathway"/>
    <property type="evidence" value="ECO:0007669"/>
    <property type="project" value="TreeGrafter"/>
</dbReference>
<dbReference type="GO" id="GO:0034473">
    <property type="term" value="P:U1 snRNA 3'-end processing"/>
    <property type="evidence" value="ECO:0007669"/>
    <property type="project" value="TreeGrafter"/>
</dbReference>
<dbReference type="GO" id="GO:0016075">
    <property type="term" value="P:rRNA catabolic process"/>
    <property type="evidence" value="ECO:0007669"/>
    <property type="project" value="TreeGrafter"/>
</dbReference>
<comment type="subcellular location">
    <subcellularLocation>
        <location evidence="1">Cytoplasm</location>
    </subcellularLocation>
    <subcellularLocation>
        <location evidence="2">Nucleus</location>
        <location evidence="2">Nucleolus</location>
    </subcellularLocation>
</comment>
<dbReference type="GO" id="GO:0000467">
    <property type="term" value="P:exonucleolytic trimming to generate mature 3'-end of 5.8S rRNA from tricistronic rRNA transcript (SSU-rRNA, 5.8S rRNA, LSU-rRNA)"/>
    <property type="evidence" value="ECO:0007669"/>
    <property type="project" value="TreeGrafter"/>
</dbReference>
<name>A0A8E2DRL3_9APHY</name>
<dbReference type="GO" id="GO:0000176">
    <property type="term" value="C:nuclear exosome (RNase complex)"/>
    <property type="evidence" value="ECO:0007669"/>
    <property type="project" value="UniProtKB-ARBA"/>
</dbReference>
<evidence type="ECO:0000256" key="5">
    <source>
        <dbReference type="ARBA" id="ARBA00022552"/>
    </source>
</evidence>
<comment type="similarity">
    <text evidence="3">Belongs to the RNase PH family.</text>
</comment>
<evidence type="ECO:0000256" key="2">
    <source>
        <dbReference type="ARBA" id="ARBA00004604"/>
    </source>
</evidence>
<dbReference type="GO" id="GO:0035925">
    <property type="term" value="F:mRNA 3'-UTR AU-rich region binding"/>
    <property type="evidence" value="ECO:0007669"/>
    <property type="project" value="TreeGrafter"/>
</dbReference>
<dbReference type="InterPro" id="IPR036345">
    <property type="entry name" value="ExoRNase_PH_dom2_sf"/>
</dbReference>
<evidence type="ECO:0000256" key="8">
    <source>
        <dbReference type="ARBA" id="ARBA00023242"/>
    </source>
</evidence>
<dbReference type="GO" id="GO:0005730">
    <property type="term" value="C:nucleolus"/>
    <property type="evidence" value="ECO:0007669"/>
    <property type="project" value="UniProtKB-SubCell"/>
</dbReference>
<organism evidence="12 13">
    <name type="scientific">Obba rivulosa</name>
    <dbReference type="NCBI Taxonomy" id="1052685"/>
    <lineage>
        <taxon>Eukaryota</taxon>
        <taxon>Fungi</taxon>
        <taxon>Dikarya</taxon>
        <taxon>Basidiomycota</taxon>
        <taxon>Agaricomycotina</taxon>
        <taxon>Agaricomycetes</taxon>
        <taxon>Polyporales</taxon>
        <taxon>Gelatoporiaceae</taxon>
        <taxon>Obba</taxon>
    </lineage>
</organism>
<evidence type="ECO:0000256" key="6">
    <source>
        <dbReference type="ARBA" id="ARBA00022835"/>
    </source>
</evidence>
<dbReference type="AlphaFoldDB" id="A0A8E2DRL3"/>
<evidence type="ECO:0000259" key="11">
    <source>
        <dbReference type="Pfam" id="PF03725"/>
    </source>
</evidence>
<evidence type="ECO:0000256" key="4">
    <source>
        <dbReference type="ARBA" id="ARBA00022490"/>
    </source>
</evidence>
<keyword evidence="6" id="KW-0271">Exosome</keyword>
<feature type="domain" description="Exoribonuclease phosphorolytic" evidence="11">
    <location>
        <begin position="210"/>
        <end position="275"/>
    </location>
</feature>
<dbReference type="EMBL" id="KV722343">
    <property type="protein sequence ID" value="OCH94510.1"/>
    <property type="molecule type" value="Genomic_DNA"/>
</dbReference>
<dbReference type="GO" id="GO:0034476">
    <property type="term" value="P:U5 snRNA 3'-end processing"/>
    <property type="evidence" value="ECO:0007669"/>
    <property type="project" value="TreeGrafter"/>
</dbReference>
<dbReference type="PANTHER" id="PTHR11097">
    <property type="entry name" value="EXOSOME COMPLEX EXONUCLEASE RIBOSOMAL RNA PROCESSING PROTEIN"/>
    <property type="match status" value="1"/>
</dbReference>
<dbReference type="GO" id="GO:0034475">
    <property type="term" value="P:U4 snRNA 3'-end processing"/>
    <property type="evidence" value="ECO:0007669"/>
    <property type="project" value="TreeGrafter"/>
</dbReference>
<evidence type="ECO:0000259" key="10">
    <source>
        <dbReference type="Pfam" id="PF01138"/>
    </source>
</evidence>
<keyword evidence="7" id="KW-0694">RNA-binding</keyword>
<dbReference type="Gene3D" id="3.30.230.70">
    <property type="entry name" value="GHMP Kinase, N-terminal domain"/>
    <property type="match status" value="1"/>
</dbReference>
<dbReference type="Pfam" id="PF01138">
    <property type="entry name" value="RNase_PH"/>
    <property type="match status" value="1"/>
</dbReference>
<dbReference type="FunFam" id="3.30.230.70:FF:000017">
    <property type="entry name" value="Exosome complex component Rrp42"/>
    <property type="match status" value="1"/>
</dbReference>
<evidence type="ECO:0000256" key="9">
    <source>
        <dbReference type="ARBA" id="ARBA00030617"/>
    </source>
</evidence>
<dbReference type="Pfam" id="PF03725">
    <property type="entry name" value="RNase_PH_C"/>
    <property type="match status" value="1"/>
</dbReference>
<keyword evidence="4" id="KW-0963">Cytoplasm</keyword>
<sequence>MAAATTSLSASTSAEDALRAQTFQRLHPKAYLERFLEENIRPDGRELDEWRDVSVHMGSISTADGSALVRLGDTTVVCGVKAEITEPELDSPEEGFIVPNLDLPAICSPKFKPGPPTEEAQVMSDRLNDVLVTAGVVSPSSLCIQPGKAAWVLYIDATCINYDGNAFDATLLAMVAALRNTRLPRARFDEETGRTVCSRKVQEPLQIGRLPIAMTFGIFDGMHVLSDPTSFEEPLLDTVMSVTMDDDGGLVSVTQVGLGVIGKQDILPQCITAAKYRCSILAQQLHTSS</sequence>
<evidence type="ECO:0000313" key="12">
    <source>
        <dbReference type="EMBL" id="OCH94510.1"/>
    </source>
</evidence>
<dbReference type="InterPro" id="IPR015847">
    <property type="entry name" value="ExoRNase_PH_dom2"/>
</dbReference>
<evidence type="ECO:0000256" key="1">
    <source>
        <dbReference type="ARBA" id="ARBA00004496"/>
    </source>
</evidence>
<dbReference type="GO" id="GO:0000177">
    <property type="term" value="C:cytoplasmic exosome (RNase complex)"/>
    <property type="evidence" value="ECO:0007669"/>
    <property type="project" value="TreeGrafter"/>
</dbReference>
<accession>A0A8E2DRL3</accession>
<evidence type="ECO:0000313" key="13">
    <source>
        <dbReference type="Proteomes" id="UP000250043"/>
    </source>
</evidence>
<reference evidence="12 13" key="1">
    <citation type="submission" date="2016-07" db="EMBL/GenBank/DDBJ databases">
        <title>Draft genome of the white-rot fungus Obba rivulosa 3A-2.</title>
        <authorList>
            <consortium name="DOE Joint Genome Institute"/>
            <person name="Miettinen O."/>
            <person name="Riley R."/>
            <person name="Acob R."/>
            <person name="Barry K."/>
            <person name="Cullen D."/>
            <person name="De Vries R."/>
            <person name="Hainaut M."/>
            <person name="Hatakka A."/>
            <person name="Henrissat B."/>
            <person name="Hilden K."/>
            <person name="Kuo R."/>
            <person name="Labutti K."/>
            <person name="Lipzen A."/>
            <person name="Makela M.R."/>
            <person name="Sandor L."/>
            <person name="Spatafora J.W."/>
            <person name="Grigoriev I.V."/>
            <person name="Hibbett D.S."/>
        </authorList>
    </citation>
    <scope>NUCLEOTIDE SEQUENCE [LARGE SCALE GENOMIC DNA]</scope>
    <source>
        <strain evidence="12 13">3A-2</strain>
    </source>
</reference>
<dbReference type="InterPro" id="IPR033196">
    <property type="entry name" value="Rrp43"/>
</dbReference>
<dbReference type="GO" id="GO:0071035">
    <property type="term" value="P:nuclear polyadenylation-dependent rRNA catabolic process"/>
    <property type="evidence" value="ECO:0007669"/>
    <property type="project" value="TreeGrafter"/>
</dbReference>
<dbReference type="InterPro" id="IPR027408">
    <property type="entry name" value="PNPase/RNase_PH_dom_sf"/>
</dbReference>
<dbReference type="Proteomes" id="UP000250043">
    <property type="component" value="Unassembled WGS sequence"/>
</dbReference>
<dbReference type="OrthoDB" id="45882at2759"/>
<proteinExistence type="inferred from homology"/>
<dbReference type="CDD" id="cd11369">
    <property type="entry name" value="RNase_PH_RRP43"/>
    <property type="match status" value="1"/>
</dbReference>
<dbReference type="SUPFAM" id="SSF54211">
    <property type="entry name" value="Ribosomal protein S5 domain 2-like"/>
    <property type="match status" value="1"/>
</dbReference>
<keyword evidence="8" id="KW-0539">Nucleus</keyword>
<dbReference type="InterPro" id="IPR001247">
    <property type="entry name" value="ExoRNase_PH_dom1"/>
</dbReference>
<dbReference type="InterPro" id="IPR020568">
    <property type="entry name" value="Ribosomal_Su5_D2-typ_SF"/>
</dbReference>
<protein>
    <recommendedName>
        <fullName evidence="9">Ribosomal RNA-processing protein 43</fullName>
    </recommendedName>
</protein>
<feature type="domain" description="Exoribonuclease phosphorolytic" evidence="10">
    <location>
        <begin position="49"/>
        <end position="184"/>
    </location>
</feature>
<dbReference type="InterPro" id="IPR050590">
    <property type="entry name" value="Exosome_comp_Rrp42_subfam"/>
</dbReference>
<dbReference type="SUPFAM" id="SSF55666">
    <property type="entry name" value="Ribonuclease PH domain 2-like"/>
    <property type="match status" value="1"/>
</dbReference>
<keyword evidence="5" id="KW-0698">rRNA processing</keyword>
<evidence type="ECO:0000256" key="7">
    <source>
        <dbReference type="ARBA" id="ARBA00022884"/>
    </source>
</evidence>
<evidence type="ECO:0000256" key="3">
    <source>
        <dbReference type="ARBA" id="ARBA00006678"/>
    </source>
</evidence>